<dbReference type="InterPro" id="IPR051693">
    <property type="entry name" value="UPF0046_metallophosphoest"/>
</dbReference>
<dbReference type="Gene3D" id="3.60.21.10">
    <property type="match status" value="1"/>
</dbReference>
<protein>
    <submittedName>
        <fullName evidence="2">Calcineurin-like phosphoesterase</fullName>
    </submittedName>
</protein>
<evidence type="ECO:0000313" key="3">
    <source>
        <dbReference type="Proteomes" id="UP000791080"/>
    </source>
</evidence>
<name>A0ABT1JKJ8_ACTCY</name>
<organism evidence="2 3">
    <name type="scientific">Actinoalloteichus caeruleus DSM 43889</name>
    <dbReference type="NCBI Taxonomy" id="1120930"/>
    <lineage>
        <taxon>Bacteria</taxon>
        <taxon>Bacillati</taxon>
        <taxon>Actinomycetota</taxon>
        <taxon>Actinomycetes</taxon>
        <taxon>Pseudonocardiales</taxon>
        <taxon>Pseudonocardiaceae</taxon>
        <taxon>Actinoalloteichus</taxon>
        <taxon>Actinoalloteichus cyanogriseus</taxon>
    </lineage>
</organism>
<accession>A0ABT1JKJ8</accession>
<dbReference type="PANTHER" id="PTHR12905">
    <property type="entry name" value="METALLOPHOSPHOESTERASE"/>
    <property type="match status" value="1"/>
</dbReference>
<dbReference type="EMBL" id="AUBJ02000001">
    <property type="protein sequence ID" value="MCP2332261.1"/>
    <property type="molecule type" value="Genomic_DNA"/>
</dbReference>
<proteinExistence type="predicted"/>
<gene>
    <name evidence="2" type="ORF">G443_002531</name>
</gene>
<evidence type="ECO:0000259" key="1">
    <source>
        <dbReference type="Pfam" id="PF00149"/>
    </source>
</evidence>
<reference evidence="2 3" key="2">
    <citation type="submission" date="2022-06" db="EMBL/GenBank/DDBJ databases">
        <title>Genomic Encyclopedia of Type Strains, Phase I: the one thousand microbial genomes (KMG-I) project.</title>
        <authorList>
            <person name="Kyrpides N."/>
        </authorList>
    </citation>
    <scope>NUCLEOTIDE SEQUENCE [LARGE SCALE GENOMIC DNA]</scope>
    <source>
        <strain evidence="2 3">DSM 43889</strain>
    </source>
</reference>
<comment type="caution">
    <text evidence="2">The sequence shown here is derived from an EMBL/GenBank/DDBJ whole genome shotgun (WGS) entry which is preliminary data.</text>
</comment>
<dbReference type="SUPFAM" id="SSF56300">
    <property type="entry name" value="Metallo-dependent phosphatases"/>
    <property type="match status" value="1"/>
</dbReference>
<dbReference type="InterPro" id="IPR029052">
    <property type="entry name" value="Metallo-depent_PP-like"/>
</dbReference>
<dbReference type="Proteomes" id="UP000791080">
    <property type="component" value="Unassembled WGS sequence"/>
</dbReference>
<keyword evidence="3" id="KW-1185">Reference proteome</keyword>
<dbReference type="PANTHER" id="PTHR12905:SF0">
    <property type="entry name" value="CALCINEURIN-LIKE PHOSPHOESTERASE DOMAIN-CONTAINING PROTEIN"/>
    <property type="match status" value="1"/>
</dbReference>
<dbReference type="InterPro" id="IPR004843">
    <property type="entry name" value="Calcineurin-like_PHP"/>
</dbReference>
<sequence>MLAVADGVVEKLWTEQVRAYDVALVLGAGDLPFDYLEYLSTELGVPCVFVPGNHDQDLGGYTKVRGMWTRGGMPVSWPGPAGAVNADGRVVDVAGLRIAGLGGCLRYREGANQWTEREQARRGRRVCRRAAARRWRDGRGVDVLLTHAPPFGCGDLDDPPHRGFRCLHDVVRRLRPPLLVHGHIHPEYGPRAREGHLGNTLLVNAAYHRVVEIPVP</sequence>
<dbReference type="Pfam" id="PF00149">
    <property type="entry name" value="Metallophos"/>
    <property type="match status" value="1"/>
</dbReference>
<feature type="domain" description="Calcineurin-like phosphoesterase" evidence="1">
    <location>
        <begin position="16"/>
        <end position="186"/>
    </location>
</feature>
<evidence type="ECO:0000313" key="2">
    <source>
        <dbReference type="EMBL" id="MCP2332261.1"/>
    </source>
</evidence>
<reference evidence="2 3" key="1">
    <citation type="submission" date="2013-07" db="EMBL/GenBank/DDBJ databases">
        <authorList>
            <consortium name="DOE Joint Genome Institute"/>
            <person name="Reeve W."/>
            <person name="Huntemann M."/>
            <person name="Han J."/>
            <person name="Chen A."/>
            <person name="Kyrpides N."/>
            <person name="Mavromatis K."/>
            <person name="Markowitz V."/>
            <person name="Palaniappan K."/>
            <person name="Ivanova N."/>
            <person name="Schaumberg A."/>
            <person name="Pati A."/>
            <person name="Liolios K."/>
            <person name="Nordberg H.P."/>
            <person name="Cantor M.N."/>
            <person name="Hua S.X."/>
            <person name="Woyke T."/>
        </authorList>
    </citation>
    <scope>NUCLEOTIDE SEQUENCE [LARGE SCALE GENOMIC DNA]</scope>
    <source>
        <strain evidence="2 3">DSM 43889</strain>
    </source>
</reference>